<dbReference type="EMBL" id="CAJNOC010000849">
    <property type="protein sequence ID" value="CAF0809467.1"/>
    <property type="molecule type" value="Genomic_DNA"/>
</dbReference>
<reference evidence="2" key="1">
    <citation type="submission" date="2021-02" db="EMBL/GenBank/DDBJ databases">
        <authorList>
            <person name="Nowell W R."/>
        </authorList>
    </citation>
    <scope>NUCLEOTIDE SEQUENCE</scope>
    <source>
        <strain evidence="2">Ploen Becks lab</strain>
    </source>
</reference>
<dbReference type="PANTHER" id="PTHR39074:SF1">
    <property type="entry name" value="AGAP007547-PA"/>
    <property type="match status" value="1"/>
</dbReference>
<gene>
    <name evidence="2" type="ORF">OXX778_LOCUS6897</name>
</gene>
<feature type="transmembrane region" description="Helical" evidence="1">
    <location>
        <begin position="228"/>
        <end position="248"/>
    </location>
</feature>
<feature type="transmembrane region" description="Helical" evidence="1">
    <location>
        <begin position="154"/>
        <end position="173"/>
    </location>
</feature>
<dbReference type="Proteomes" id="UP000663879">
    <property type="component" value="Unassembled WGS sequence"/>
</dbReference>
<comment type="caution">
    <text evidence="2">The sequence shown here is derived from an EMBL/GenBank/DDBJ whole genome shotgun (WGS) entry which is preliminary data.</text>
</comment>
<keyword evidence="1" id="KW-0472">Membrane</keyword>
<sequence length="293" mass="34333">MEITACNYNSFVEIVKFSLSSVVATIIISTSLVVSTQISGYNEINLKNPLDKSTCKCDCWDGFYRGIFPKMSNGTEYKVFYFNYDRQIVLIIFLFLTYGELLRKCVVKILKSVQSYKILKIRWFLLVNLIVSIYSNYYGAWCLINYLNDRDYRMINSQIFFSLSELVISYIYFKKLNRLSKNKNFNSISLNEACLILSLCFLHIYLAIGEKILWGFFVTDPSANRNKIRDINLIIGDILGIILGYLLLMKFYQKKGTRAPSQYEFRKSFKLFSALILVLYCFYKFLCDFSRKN</sequence>
<protein>
    <submittedName>
        <fullName evidence="2">Uncharacterized protein</fullName>
    </submittedName>
</protein>
<proteinExistence type="predicted"/>
<dbReference type="AlphaFoldDB" id="A0A813TKE2"/>
<keyword evidence="1" id="KW-1133">Transmembrane helix</keyword>
<accession>A0A813TKE2</accession>
<feature type="transmembrane region" description="Helical" evidence="1">
    <location>
        <begin position="185"/>
        <end position="208"/>
    </location>
</feature>
<organism evidence="2 3">
    <name type="scientific">Brachionus calyciflorus</name>
    <dbReference type="NCBI Taxonomy" id="104777"/>
    <lineage>
        <taxon>Eukaryota</taxon>
        <taxon>Metazoa</taxon>
        <taxon>Spiralia</taxon>
        <taxon>Gnathifera</taxon>
        <taxon>Rotifera</taxon>
        <taxon>Eurotatoria</taxon>
        <taxon>Monogononta</taxon>
        <taxon>Pseudotrocha</taxon>
        <taxon>Ploima</taxon>
        <taxon>Brachionidae</taxon>
        <taxon>Brachionus</taxon>
    </lineage>
</organism>
<feature type="transmembrane region" description="Helical" evidence="1">
    <location>
        <begin position="123"/>
        <end position="148"/>
    </location>
</feature>
<evidence type="ECO:0000313" key="2">
    <source>
        <dbReference type="EMBL" id="CAF0809467.1"/>
    </source>
</evidence>
<evidence type="ECO:0000256" key="1">
    <source>
        <dbReference type="SAM" id="Phobius"/>
    </source>
</evidence>
<dbReference type="OrthoDB" id="10015560at2759"/>
<evidence type="ECO:0000313" key="3">
    <source>
        <dbReference type="Proteomes" id="UP000663879"/>
    </source>
</evidence>
<feature type="transmembrane region" description="Helical" evidence="1">
    <location>
        <begin position="84"/>
        <end position="102"/>
    </location>
</feature>
<dbReference type="PANTHER" id="PTHR39074">
    <property type="entry name" value="AGAP007547-PA"/>
    <property type="match status" value="1"/>
</dbReference>
<feature type="transmembrane region" description="Helical" evidence="1">
    <location>
        <begin position="269"/>
        <end position="286"/>
    </location>
</feature>
<keyword evidence="3" id="KW-1185">Reference proteome</keyword>
<name>A0A813TKE2_9BILA</name>
<keyword evidence="1" id="KW-0812">Transmembrane</keyword>